<dbReference type="GO" id="GO:0008998">
    <property type="term" value="F:ribonucleoside-triphosphate reductase (thioredoxin) activity"/>
    <property type="evidence" value="ECO:0007669"/>
    <property type="project" value="UniProtKB-EC"/>
</dbReference>
<sequence length="134" mass="15575">PFYTNQLTPPYTSLELRHQLEIEARCQKLFSGGVVKHVYVDRELDPETVARFVIRTMSGSDIVYLSITPTITTCPRCGYRAVGRVERCPRCGSETDLWSRVVGYYRPVRSWNTGRYAEFTMRRDWSEEIEKLAS</sequence>
<dbReference type="PANTHER" id="PTHR21075:SF0">
    <property type="entry name" value="ANAEROBIC RIBONUCLEOSIDE-TRIPHOSPHATE REDUCTASE"/>
    <property type="match status" value="1"/>
</dbReference>
<dbReference type="EC" id="1.17.4.2" evidence="1"/>
<protein>
    <submittedName>
        <fullName evidence="1">Anaerobic ribonucleoside-triphosphate reductase</fullName>
        <ecNumber evidence="1">1.17.4.2</ecNumber>
    </submittedName>
</protein>
<organism evidence="1 2">
    <name type="scientific">Ignisphaera aggregans</name>
    <dbReference type="NCBI Taxonomy" id="334771"/>
    <lineage>
        <taxon>Archaea</taxon>
        <taxon>Thermoproteota</taxon>
        <taxon>Thermoprotei</taxon>
        <taxon>Desulfurococcales</taxon>
        <taxon>Desulfurococcaceae</taxon>
        <taxon>Ignisphaera</taxon>
    </lineage>
</organism>
<dbReference type="GO" id="GO:0009265">
    <property type="term" value="P:2'-deoxyribonucleotide biosynthetic process"/>
    <property type="evidence" value="ECO:0007669"/>
    <property type="project" value="TreeGrafter"/>
</dbReference>
<feature type="non-terminal residue" evidence="1">
    <location>
        <position position="1"/>
    </location>
</feature>
<accession>A0A832YYX8</accession>
<dbReference type="GO" id="GO:0006260">
    <property type="term" value="P:DNA replication"/>
    <property type="evidence" value="ECO:0007669"/>
    <property type="project" value="InterPro"/>
</dbReference>
<reference evidence="1" key="1">
    <citation type="journal article" date="2020" name="ISME J.">
        <title>Gammaproteobacteria mediating utilization of methyl-, sulfur- and petroleum organic compounds in deep ocean hydrothermal plumes.</title>
        <authorList>
            <person name="Zhou Z."/>
            <person name="Liu Y."/>
            <person name="Pan J."/>
            <person name="Cron B.R."/>
            <person name="Toner B.M."/>
            <person name="Anantharaman K."/>
            <person name="Breier J.A."/>
            <person name="Dick G.J."/>
            <person name="Li M."/>
        </authorList>
    </citation>
    <scope>NUCLEOTIDE SEQUENCE</scope>
    <source>
        <strain evidence="1">SZUA-1435</strain>
    </source>
</reference>
<dbReference type="InterPro" id="IPR012833">
    <property type="entry name" value="NrdD"/>
</dbReference>
<name>A0A832YYX8_9CREN</name>
<dbReference type="GO" id="GO:0031250">
    <property type="term" value="C:anaerobic ribonucleoside-triphosphate reductase complex"/>
    <property type="evidence" value="ECO:0007669"/>
    <property type="project" value="TreeGrafter"/>
</dbReference>
<dbReference type="Gene3D" id="3.20.70.20">
    <property type="match status" value="1"/>
</dbReference>
<dbReference type="Pfam" id="PF13597">
    <property type="entry name" value="NRDD"/>
    <property type="match status" value="1"/>
</dbReference>
<dbReference type="EMBL" id="DQTV01000062">
    <property type="protein sequence ID" value="HIP57087.1"/>
    <property type="molecule type" value="Genomic_DNA"/>
</dbReference>
<keyword evidence="1" id="KW-0560">Oxidoreductase</keyword>
<evidence type="ECO:0000313" key="2">
    <source>
        <dbReference type="Proteomes" id="UP000605805"/>
    </source>
</evidence>
<comment type="caution">
    <text evidence="1">The sequence shown here is derived from an EMBL/GenBank/DDBJ whole genome shotgun (WGS) entry which is preliminary data.</text>
</comment>
<dbReference type="PANTHER" id="PTHR21075">
    <property type="entry name" value="ANAEROBIC RIBONUCLEOSIDE-TRIPHOSPHATE REDUCTASE"/>
    <property type="match status" value="1"/>
</dbReference>
<proteinExistence type="predicted"/>
<dbReference type="SUPFAM" id="SSF51998">
    <property type="entry name" value="PFL-like glycyl radical enzymes"/>
    <property type="match status" value="1"/>
</dbReference>
<evidence type="ECO:0000313" key="1">
    <source>
        <dbReference type="EMBL" id="HIP57087.1"/>
    </source>
</evidence>
<dbReference type="AlphaFoldDB" id="A0A832YYX8"/>
<dbReference type="Proteomes" id="UP000605805">
    <property type="component" value="Unassembled WGS sequence"/>
</dbReference>
<dbReference type="GO" id="GO:0004748">
    <property type="term" value="F:ribonucleoside-diphosphate reductase activity, thioredoxin disulfide as acceptor"/>
    <property type="evidence" value="ECO:0007669"/>
    <property type="project" value="TreeGrafter"/>
</dbReference>
<gene>
    <name evidence="1" type="ORF">EYH02_03340</name>
</gene>